<comment type="caution">
    <text evidence="1">The sequence shown here is derived from an EMBL/GenBank/DDBJ whole genome shotgun (WGS) entry which is preliminary data.</text>
</comment>
<sequence>MTAFAHKILGNVVPNVSGLVQITDSPHDSHAWGPPRPEYASRTRQVTGFLDRGLARITPSYFEHVAARLACGQDPRWRKVLLEVLRQVLRIECDRAVGRMDTEQDLAV</sequence>
<organism evidence="1 2">
    <name type="scientific">Aureobasidium pullulans</name>
    <name type="common">Black yeast</name>
    <name type="synonym">Pullularia pullulans</name>
    <dbReference type="NCBI Taxonomy" id="5580"/>
    <lineage>
        <taxon>Eukaryota</taxon>
        <taxon>Fungi</taxon>
        <taxon>Dikarya</taxon>
        <taxon>Ascomycota</taxon>
        <taxon>Pezizomycotina</taxon>
        <taxon>Dothideomycetes</taxon>
        <taxon>Dothideomycetidae</taxon>
        <taxon>Dothideales</taxon>
        <taxon>Saccotheciaceae</taxon>
        <taxon>Aureobasidium</taxon>
    </lineage>
</organism>
<dbReference type="Proteomes" id="UP000309734">
    <property type="component" value="Unassembled WGS sequence"/>
</dbReference>
<name>A0A4S9XG22_AURPU</name>
<protein>
    <submittedName>
        <fullName evidence="1">Uncharacterized protein</fullName>
    </submittedName>
</protein>
<dbReference type="EMBL" id="QZBS01000014">
    <property type="protein sequence ID" value="THZ78388.1"/>
    <property type="molecule type" value="Genomic_DNA"/>
</dbReference>
<reference evidence="1 2" key="1">
    <citation type="submission" date="2018-10" db="EMBL/GenBank/DDBJ databases">
        <title>Fifty Aureobasidium pullulans genomes reveal a recombining polyextremotolerant generalist.</title>
        <authorList>
            <person name="Gostincar C."/>
            <person name="Turk M."/>
            <person name="Zajc J."/>
            <person name="Gunde-Cimerman N."/>
        </authorList>
    </citation>
    <scope>NUCLEOTIDE SEQUENCE [LARGE SCALE GENOMIC DNA]</scope>
    <source>
        <strain evidence="1 2">EXF-3519</strain>
    </source>
</reference>
<proteinExistence type="predicted"/>
<evidence type="ECO:0000313" key="1">
    <source>
        <dbReference type="EMBL" id="THZ78388.1"/>
    </source>
</evidence>
<dbReference type="AlphaFoldDB" id="A0A4S9XG22"/>
<gene>
    <name evidence="1" type="ORF">D6C85_01076</name>
</gene>
<evidence type="ECO:0000313" key="2">
    <source>
        <dbReference type="Proteomes" id="UP000309734"/>
    </source>
</evidence>
<accession>A0A4S9XG22</accession>